<dbReference type="FunFam" id="3.30.160.60:FF:000382">
    <property type="entry name" value="zinc finger protein 35 isoform X4"/>
    <property type="match status" value="1"/>
</dbReference>
<comment type="function">
    <text evidence="1">May be involved in transcriptional regulation.</text>
</comment>
<dbReference type="GO" id="GO:0005634">
    <property type="term" value="C:nucleus"/>
    <property type="evidence" value="ECO:0007669"/>
    <property type="project" value="UniProtKB-SubCell"/>
</dbReference>
<feature type="binding site" evidence="13">
    <location>
        <position position="16"/>
    </location>
    <ligand>
        <name>Zn(2+)</name>
        <dbReference type="ChEBI" id="CHEBI:29105"/>
    </ligand>
</feature>
<dbReference type="EMBL" id="OU896712">
    <property type="protein sequence ID" value="CAH1173584.1"/>
    <property type="molecule type" value="Genomic_DNA"/>
</dbReference>
<dbReference type="AlphaFoldDB" id="A0A9P0GU45"/>
<dbReference type="Pfam" id="PF00096">
    <property type="entry name" value="zf-C2H2"/>
    <property type="match status" value="6"/>
</dbReference>
<keyword evidence="10" id="KW-0804">Transcription</keyword>
<evidence type="ECO:0000256" key="2">
    <source>
        <dbReference type="ARBA" id="ARBA00004123"/>
    </source>
</evidence>
<keyword evidence="17" id="KW-1185">Reference proteome</keyword>
<dbReference type="InterPro" id="IPR012934">
    <property type="entry name" value="Znf_AD"/>
</dbReference>
<evidence type="ECO:0000256" key="3">
    <source>
        <dbReference type="ARBA" id="ARBA00006991"/>
    </source>
</evidence>
<dbReference type="Pfam" id="PF07776">
    <property type="entry name" value="zf-AD"/>
    <property type="match status" value="1"/>
</dbReference>
<dbReference type="FunFam" id="3.30.160.60:FF:000051">
    <property type="entry name" value="zinc finger protein 585A"/>
    <property type="match status" value="1"/>
</dbReference>
<dbReference type="GO" id="GO:0000981">
    <property type="term" value="F:DNA-binding transcription factor activity, RNA polymerase II-specific"/>
    <property type="evidence" value="ECO:0007669"/>
    <property type="project" value="TreeGrafter"/>
</dbReference>
<evidence type="ECO:0000259" key="15">
    <source>
        <dbReference type="PROSITE" id="PS51915"/>
    </source>
</evidence>
<gene>
    <name evidence="16" type="ORF">PHAECO_LOCUS10396</name>
</gene>
<keyword evidence="6 12" id="KW-0863">Zinc-finger</keyword>
<organism evidence="16 17">
    <name type="scientific">Phaedon cochleariae</name>
    <name type="common">Mustard beetle</name>
    <dbReference type="NCBI Taxonomy" id="80249"/>
    <lineage>
        <taxon>Eukaryota</taxon>
        <taxon>Metazoa</taxon>
        <taxon>Ecdysozoa</taxon>
        <taxon>Arthropoda</taxon>
        <taxon>Hexapoda</taxon>
        <taxon>Insecta</taxon>
        <taxon>Pterygota</taxon>
        <taxon>Neoptera</taxon>
        <taxon>Endopterygota</taxon>
        <taxon>Coleoptera</taxon>
        <taxon>Polyphaga</taxon>
        <taxon>Cucujiformia</taxon>
        <taxon>Chrysomeloidea</taxon>
        <taxon>Chrysomelidae</taxon>
        <taxon>Chrysomelinae</taxon>
        <taxon>Chrysomelini</taxon>
        <taxon>Phaedon</taxon>
    </lineage>
</organism>
<dbReference type="SUPFAM" id="SSF57716">
    <property type="entry name" value="Glucocorticoid receptor-like (DNA-binding domain)"/>
    <property type="match status" value="1"/>
</dbReference>
<dbReference type="PANTHER" id="PTHR24394">
    <property type="entry name" value="ZINC FINGER PROTEIN"/>
    <property type="match status" value="1"/>
</dbReference>
<evidence type="ECO:0000256" key="9">
    <source>
        <dbReference type="ARBA" id="ARBA00023125"/>
    </source>
</evidence>
<feature type="domain" description="C2H2-type" evidence="14">
    <location>
        <begin position="392"/>
        <end position="419"/>
    </location>
</feature>
<feature type="binding site" evidence="13">
    <location>
        <position position="13"/>
    </location>
    <ligand>
        <name>Zn(2+)</name>
        <dbReference type="ChEBI" id="CHEBI:29105"/>
    </ligand>
</feature>
<evidence type="ECO:0000313" key="17">
    <source>
        <dbReference type="Proteomes" id="UP001153737"/>
    </source>
</evidence>
<keyword evidence="8" id="KW-0805">Transcription regulation</keyword>
<keyword evidence="7 13" id="KW-0862">Zinc</keyword>
<dbReference type="Gene3D" id="3.40.1800.20">
    <property type="match status" value="1"/>
</dbReference>
<evidence type="ECO:0000313" key="16">
    <source>
        <dbReference type="EMBL" id="CAH1173584.1"/>
    </source>
</evidence>
<dbReference type="PROSITE" id="PS51915">
    <property type="entry name" value="ZAD"/>
    <property type="match status" value="1"/>
</dbReference>
<feature type="domain" description="C2H2-type" evidence="14">
    <location>
        <begin position="240"/>
        <end position="268"/>
    </location>
</feature>
<proteinExistence type="inferred from homology"/>
<dbReference type="PROSITE" id="PS50157">
    <property type="entry name" value="ZINC_FINGER_C2H2_2"/>
    <property type="match status" value="8"/>
</dbReference>
<sequence length="448" mass="52350">MDIANSLNLPANCRLCLGPGECRNICEMPYYIIIIQKITNVMVQNSDVLPKNICNGCCIKLDEISQFIEMCNESNATLNALYEPKVIKTDHVESGDVKDTKIEIDDGDNINQDTDDNDINEYNEHTKTEKMNLFYRSIQQNEDTNDKSILAKCRLCCWIGKDDKYLKQHEREHLNSSGRWKCIDCEKTYTKKYDLVRHRQIHTGKKIYECMECGECFTQSHAKKRHYLAKHSTDIEECKFECYICGQISKRKDNLEAHMLSIHIKKQTNSWYDKLNSTWNCSICGKTFSLYSYLEHHSLIHEGKKQKRTRTKSDRMKVSLSQSFSPTLCSICGKSFNKRKTYLGHMRSKHSNKSAPPGPKKDNYQCWQCGKIFSVLSNMKRHIRVHTGEKPYTCKFCGRTFAQHNSWHDHENIHTGTKPYKCDYCHKSFTQRPSLKKHLRSSIHRKIH</sequence>
<evidence type="ECO:0000256" key="8">
    <source>
        <dbReference type="ARBA" id="ARBA00023015"/>
    </source>
</evidence>
<keyword evidence="11" id="KW-0539">Nucleus</keyword>
<feature type="domain" description="C2H2-type" evidence="14">
    <location>
        <begin position="208"/>
        <end position="236"/>
    </location>
</feature>
<feature type="binding site" evidence="13">
    <location>
        <position position="54"/>
    </location>
    <ligand>
        <name>Zn(2+)</name>
        <dbReference type="ChEBI" id="CHEBI:29105"/>
    </ligand>
</feature>
<dbReference type="Proteomes" id="UP001153737">
    <property type="component" value="Chromosome 6"/>
</dbReference>
<comment type="subcellular location">
    <subcellularLocation>
        <location evidence="2">Nucleus</location>
    </subcellularLocation>
</comment>
<feature type="domain" description="ZAD" evidence="15">
    <location>
        <begin position="11"/>
        <end position="81"/>
    </location>
</feature>
<evidence type="ECO:0000256" key="6">
    <source>
        <dbReference type="ARBA" id="ARBA00022771"/>
    </source>
</evidence>
<name>A0A9P0GU45_PHACE</name>
<dbReference type="SMART" id="SM00868">
    <property type="entry name" value="zf-AD"/>
    <property type="match status" value="1"/>
</dbReference>
<keyword evidence="9" id="KW-0238">DNA-binding</keyword>
<dbReference type="SUPFAM" id="SSF57667">
    <property type="entry name" value="beta-beta-alpha zinc fingers"/>
    <property type="match status" value="4"/>
</dbReference>
<feature type="binding site" evidence="13">
    <location>
        <position position="57"/>
    </location>
    <ligand>
        <name>Zn(2+)</name>
        <dbReference type="ChEBI" id="CHEBI:29105"/>
    </ligand>
</feature>
<evidence type="ECO:0000256" key="5">
    <source>
        <dbReference type="ARBA" id="ARBA00022737"/>
    </source>
</evidence>
<keyword evidence="4 13" id="KW-0479">Metal-binding</keyword>
<protein>
    <submittedName>
        <fullName evidence="16">Uncharacterized protein</fullName>
    </submittedName>
</protein>
<feature type="domain" description="C2H2-type" evidence="14">
    <location>
        <begin position="327"/>
        <end position="355"/>
    </location>
</feature>
<feature type="domain" description="C2H2-type" evidence="14">
    <location>
        <begin position="279"/>
        <end position="306"/>
    </location>
</feature>
<evidence type="ECO:0000256" key="11">
    <source>
        <dbReference type="ARBA" id="ARBA00023242"/>
    </source>
</evidence>
<reference evidence="16" key="1">
    <citation type="submission" date="2022-01" db="EMBL/GenBank/DDBJ databases">
        <authorList>
            <person name="King R."/>
        </authorList>
    </citation>
    <scope>NUCLEOTIDE SEQUENCE</scope>
</reference>
<feature type="domain" description="C2H2-type" evidence="14">
    <location>
        <begin position="364"/>
        <end position="391"/>
    </location>
</feature>
<dbReference type="InterPro" id="IPR036236">
    <property type="entry name" value="Znf_C2H2_sf"/>
</dbReference>
<dbReference type="GO" id="GO:0008270">
    <property type="term" value="F:zinc ion binding"/>
    <property type="evidence" value="ECO:0007669"/>
    <property type="project" value="UniProtKB-UniRule"/>
</dbReference>
<dbReference type="InterPro" id="IPR013087">
    <property type="entry name" value="Znf_C2H2_type"/>
</dbReference>
<evidence type="ECO:0000256" key="7">
    <source>
        <dbReference type="ARBA" id="ARBA00022833"/>
    </source>
</evidence>
<evidence type="ECO:0000256" key="12">
    <source>
        <dbReference type="PROSITE-ProRule" id="PRU00042"/>
    </source>
</evidence>
<feature type="domain" description="C2H2-type" evidence="14">
    <location>
        <begin position="180"/>
        <end position="207"/>
    </location>
</feature>
<accession>A0A9P0GU45</accession>
<evidence type="ECO:0000259" key="14">
    <source>
        <dbReference type="PROSITE" id="PS50157"/>
    </source>
</evidence>
<feature type="domain" description="C2H2-type" evidence="14">
    <location>
        <begin position="420"/>
        <end position="448"/>
    </location>
</feature>
<evidence type="ECO:0000256" key="4">
    <source>
        <dbReference type="ARBA" id="ARBA00022723"/>
    </source>
</evidence>
<dbReference type="OrthoDB" id="8922241at2759"/>
<dbReference type="Gene3D" id="3.30.160.60">
    <property type="entry name" value="Classic Zinc Finger"/>
    <property type="match status" value="6"/>
</dbReference>
<dbReference type="SMART" id="SM00355">
    <property type="entry name" value="ZnF_C2H2"/>
    <property type="match status" value="9"/>
</dbReference>
<evidence type="ECO:0000256" key="10">
    <source>
        <dbReference type="ARBA" id="ARBA00023163"/>
    </source>
</evidence>
<dbReference type="FunFam" id="3.30.160.60:FF:000744">
    <property type="entry name" value="zinc finger E-box-binding homeobox 1"/>
    <property type="match status" value="1"/>
</dbReference>
<dbReference type="PANTHER" id="PTHR24394:SF44">
    <property type="entry name" value="ZINC FINGER PROTEIN 271-LIKE"/>
    <property type="match status" value="1"/>
</dbReference>
<dbReference type="GO" id="GO:0003677">
    <property type="term" value="F:DNA binding"/>
    <property type="evidence" value="ECO:0007669"/>
    <property type="project" value="UniProtKB-KW"/>
</dbReference>
<reference evidence="16" key="2">
    <citation type="submission" date="2022-10" db="EMBL/GenBank/DDBJ databases">
        <authorList>
            <consortium name="ENA_rothamsted_submissions"/>
            <consortium name="culmorum"/>
            <person name="King R."/>
        </authorList>
    </citation>
    <scope>NUCLEOTIDE SEQUENCE</scope>
</reference>
<keyword evidence="5" id="KW-0677">Repeat</keyword>
<dbReference type="PROSITE" id="PS00028">
    <property type="entry name" value="ZINC_FINGER_C2H2_1"/>
    <property type="match status" value="7"/>
</dbReference>
<evidence type="ECO:0000256" key="13">
    <source>
        <dbReference type="PROSITE-ProRule" id="PRU01263"/>
    </source>
</evidence>
<evidence type="ECO:0000256" key="1">
    <source>
        <dbReference type="ARBA" id="ARBA00003767"/>
    </source>
</evidence>
<comment type="similarity">
    <text evidence="3">Belongs to the krueppel C2H2-type zinc-finger protein family.</text>
</comment>